<evidence type="ECO:0000256" key="9">
    <source>
        <dbReference type="HAMAP-Rule" id="MF_00772"/>
    </source>
</evidence>
<dbReference type="InterPro" id="IPR001497">
    <property type="entry name" value="MethylDNA_cys_MeTrfase_AS"/>
</dbReference>
<feature type="domain" description="Methylated-DNA-[protein]-cysteine S-methyltransferase DNA binding" evidence="11">
    <location>
        <begin position="93"/>
        <end position="173"/>
    </location>
</feature>
<evidence type="ECO:0000259" key="12">
    <source>
        <dbReference type="Pfam" id="PF02870"/>
    </source>
</evidence>
<evidence type="ECO:0000256" key="1">
    <source>
        <dbReference type="ARBA" id="ARBA00001286"/>
    </source>
</evidence>
<gene>
    <name evidence="13" type="ORF">CAL29_00875</name>
</gene>
<comment type="function">
    <text evidence="9">Involved in the cellular defense against the biological effects of O6-methylguanine (O6-MeG) and O4-methylthymine (O4-MeT) in DNA. Repairs the methylated nucleobase in DNA by stoichiometrically transferring the methyl group to a cysteine residue in the enzyme. This is a suicide reaction: the enzyme is irreversibly inactivated.</text>
</comment>
<evidence type="ECO:0000313" key="14">
    <source>
        <dbReference type="Proteomes" id="UP000216020"/>
    </source>
</evidence>
<keyword evidence="14" id="KW-1185">Reference proteome</keyword>
<dbReference type="EMBL" id="NEVM01000001">
    <property type="protein sequence ID" value="OZI37025.1"/>
    <property type="molecule type" value="Genomic_DNA"/>
</dbReference>
<keyword evidence="3 9" id="KW-0963">Cytoplasm</keyword>
<dbReference type="PANTHER" id="PTHR10815:SF5">
    <property type="entry name" value="METHYLATED-DNA--PROTEIN-CYSTEINE METHYLTRANSFERASE"/>
    <property type="match status" value="1"/>
</dbReference>
<evidence type="ECO:0000256" key="6">
    <source>
        <dbReference type="ARBA" id="ARBA00022763"/>
    </source>
</evidence>
<evidence type="ECO:0000313" key="13">
    <source>
        <dbReference type="EMBL" id="OZI37025.1"/>
    </source>
</evidence>
<keyword evidence="6 9" id="KW-0227">DNA damage</keyword>
<dbReference type="Gene3D" id="1.10.10.10">
    <property type="entry name" value="Winged helix-like DNA-binding domain superfamily/Winged helix DNA-binding domain"/>
    <property type="match status" value="1"/>
</dbReference>
<dbReference type="InterPro" id="IPR014048">
    <property type="entry name" value="MethylDNA_cys_MeTrfase_DNA-bd"/>
</dbReference>
<dbReference type="InterPro" id="IPR008332">
    <property type="entry name" value="MethylG_MeTrfase_N"/>
</dbReference>
<comment type="miscellaneous">
    <text evidence="9">This enzyme catalyzes only one turnover and therefore is not strictly catalytic. According to one definition, an enzyme is a biocatalyst that acts repeatedly and over many reaction cycles.</text>
</comment>
<dbReference type="Gene3D" id="3.30.160.70">
    <property type="entry name" value="Methylated DNA-protein cysteine methyltransferase domain"/>
    <property type="match status" value="1"/>
</dbReference>
<sequence>MSAVTDTDTDVYVIVPTPVGPMRLVARGGQLVGAWFMDPGDTVAAGCGPFYRPEAEVAAPDDPFLRKAVAQLTDWFSGARRDFDLPLAPRGTPFQQQVWQALCELPFGALESYGDLTRRIGRPPSAVRAVAQAVGRNPISIIIPCHRIVGSDTSLTGFGGGLARKRTLLSHEGHTYGQLTPRTRRQNTDPAQGTLAW</sequence>
<dbReference type="PROSITE" id="PS00374">
    <property type="entry name" value="MGMT"/>
    <property type="match status" value="1"/>
</dbReference>
<accession>A0A261SIQ1</accession>
<evidence type="ECO:0000256" key="4">
    <source>
        <dbReference type="ARBA" id="ARBA00022603"/>
    </source>
</evidence>
<dbReference type="SUPFAM" id="SSF46767">
    <property type="entry name" value="Methylated DNA-protein cysteine methyltransferase, C-terminal domain"/>
    <property type="match status" value="1"/>
</dbReference>
<evidence type="ECO:0000256" key="10">
    <source>
        <dbReference type="SAM" id="MobiDB-lite"/>
    </source>
</evidence>
<dbReference type="HAMAP" id="MF_00772">
    <property type="entry name" value="OGT"/>
    <property type="match status" value="1"/>
</dbReference>
<keyword evidence="4 9" id="KW-0489">Methyltransferase</keyword>
<dbReference type="GO" id="GO:0003908">
    <property type="term" value="F:methylated-DNA-[protein]-cysteine S-methyltransferase activity"/>
    <property type="evidence" value="ECO:0007669"/>
    <property type="project" value="UniProtKB-UniRule"/>
</dbReference>
<dbReference type="FunFam" id="1.10.10.10:FF:000214">
    <property type="entry name" value="Methylated-DNA--protein-cysteine methyltransferase"/>
    <property type="match status" value="1"/>
</dbReference>
<dbReference type="NCBIfam" id="TIGR00589">
    <property type="entry name" value="ogt"/>
    <property type="match status" value="1"/>
</dbReference>
<dbReference type="GO" id="GO:0006307">
    <property type="term" value="P:DNA alkylation repair"/>
    <property type="evidence" value="ECO:0007669"/>
    <property type="project" value="UniProtKB-UniRule"/>
</dbReference>
<evidence type="ECO:0000256" key="8">
    <source>
        <dbReference type="ARBA" id="ARBA00049348"/>
    </source>
</evidence>
<dbReference type="InterPro" id="IPR036631">
    <property type="entry name" value="MGMT_N_sf"/>
</dbReference>
<dbReference type="RefSeq" id="WP_094851132.1">
    <property type="nucleotide sequence ID" value="NZ_NEVM01000001.1"/>
</dbReference>
<dbReference type="OrthoDB" id="9802228at2"/>
<feature type="active site" description="Nucleophile; methyl group acceptor" evidence="9">
    <location>
        <position position="145"/>
    </location>
</feature>
<dbReference type="AlphaFoldDB" id="A0A261SIQ1"/>
<comment type="catalytic activity">
    <reaction evidence="1 9">
        <text>a 4-O-methyl-thymidine in DNA + L-cysteinyl-[protein] = a thymidine in DNA + S-methyl-L-cysteinyl-[protein]</text>
        <dbReference type="Rhea" id="RHEA:53428"/>
        <dbReference type="Rhea" id="RHEA-COMP:10131"/>
        <dbReference type="Rhea" id="RHEA-COMP:10132"/>
        <dbReference type="Rhea" id="RHEA-COMP:13555"/>
        <dbReference type="Rhea" id="RHEA-COMP:13556"/>
        <dbReference type="ChEBI" id="CHEBI:29950"/>
        <dbReference type="ChEBI" id="CHEBI:82612"/>
        <dbReference type="ChEBI" id="CHEBI:137386"/>
        <dbReference type="ChEBI" id="CHEBI:137387"/>
        <dbReference type="EC" id="2.1.1.63"/>
    </reaction>
</comment>
<comment type="caution">
    <text evidence="13">The sequence shown here is derived from an EMBL/GenBank/DDBJ whole genome shotgun (WGS) entry which is preliminary data.</text>
</comment>
<evidence type="ECO:0000259" key="11">
    <source>
        <dbReference type="Pfam" id="PF01035"/>
    </source>
</evidence>
<dbReference type="InterPro" id="IPR036217">
    <property type="entry name" value="MethylDNA_cys_MeTrfase_DNAb"/>
</dbReference>
<organism evidence="13 14">
    <name type="scientific">Bordetella genomosp. 10</name>
    <dbReference type="NCBI Taxonomy" id="1416804"/>
    <lineage>
        <taxon>Bacteria</taxon>
        <taxon>Pseudomonadati</taxon>
        <taxon>Pseudomonadota</taxon>
        <taxon>Betaproteobacteria</taxon>
        <taxon>Burkholderiales</taxon>
        <taxon>Alcaligenaceae</taxon>
        <taxon>Bordetella</taxon>
    </lineage>
</organism>
<comment type="catalytic activity">
    <reaction evidence="8 9">
        <text>a 6-O-methyl-2'-deoxyguanosine in DNA + L-cysteinyl-[protein] = S-methyl-L-cysteinyl-[protein] + a 2'-deoxyguanosine in DNA</text>
        <dbReference type="Rhea" id="RHEA:24000"/>
        <dbReference type="Rhea" id="RHEA-COMP:10131"/>
        <dbReference type="Rhea" id="RHEA-COMP:10132"/>
        <dbReference type="Rhea" id="RHEA-COMP:11367"/>
        <dbReference type="Rhea" id="RHEA-COMP:11368"/>
        <dbReference type="ChEBI" id="CHEBI:29950"/>
        <dbReference type="ChEBI" id="CHEBI:82612"/>
        <dbReference type="ChEBI" id="CHEBI:85445"/>
        <dbReference type="ChEBI" id="CHEBI:85448"/>
        <dbReference type="EC" id="2.1.1.63"/>
    </reaction>
</comment>
<protein>
    <recommendedName>
        <fullName evidence="9">Methylated-DNA--protein-cysteine methyltransferase</fullName>
        <ecNumber evidence="9">2.1.1.63</ecNumber>
    </recommendedName>
    <alternativeName>
        <fullName evidence="9">6-O-methylguanine-DNA methyltransferase</fullName>
        <shortName evidence="9">MGMT</shortName>
    </alternativeName>
    <alternativeName>
        <fullName evidence="9">O-6-methylguanine-DNA-alkyltransferase</fullName>
    </alternativeName>
</protein>
<dbReference type="GO" id="GO:0005737">
    <property type="term" value="C:cytoplasm"/>
    <property type="evidence" value="ECO:0007669"/>
    <property type="project" value="UniProtKB-SubCell"/>
</dbReference>
<dbReference type="GO" id="GO:0032259">
    <property type="term" value="P:methylation"/>
    <property type="evidence" value="ECO:0007669"/>
    <property type="project" value="UniProtKB-KW"/>
</dbReference>
<dbReference type="Pfam" id="PF01035">
    <property type="entry name" value="DNA_binding_1"/>
    <property type="match status" value="1"/>
</dbReference>
<comment type="similarity">
    <text evidence="2 9">Belongs to the MGMT family.</text>
</comment>
<reference evidence="14" key="1">
    <citation type="submission" date="2017-05" db="EMBL/GenBank/DDBJ databases">
        <title>Complete and WGS of Bordetella genogroups.</title>
        <authorList>
            <person name="Spilker T."/>
            <person name="Lipuma J."/>
        </authorList>
    </citation>
    <scope>NUCLEOTIDE SEQUENCE [LARGE SCALE GENOMIC DNA]</scope>
    <source>
        <strain evidence="14">AU16122</strain>
    </source>
</reference>
<dbReference type="PANTHER" id="PTHR10815">
    <property type="entry name" value="METHYLATED-DNA--PROTEIN-CYSTEINE METHYLTRANSFERASE"/>
    <property type="match status" value="1"/>
</dbReference>
<keyword evidence="5 9" id="KW-0808">Transferase</keyword>
<evidence type="ECO:0000256" key="5">
    <source>
        <dbReference type="ARBA" id="ARBA00022679"/>
    </source>
</evidence>
<name>A0A261SIQ1_9BORD</name>
<evidence type="ECO:0000256" key="2">
    <source>
        <dbReference type="ARBA" id="ARBA00008711"/>
    </source>
</evidence>
<feature type="domain" description="Methylguanine DNA methyltransferase ribonuclease-like" evidence="12">
    <location>
        <begin position="12"/>
        <end position="89"/>
    </location>
</feature>
<comment type="subcellular location">
    <subcellularLocation>
        <location evidence="9">Cytoplasm</location>
    </subcellularLocation>
</comment>
<dbReference type="Proteomes" id="UP000216020">
    <property type="component" value="Unassembled WGS sequence"/>
</dbReference>
<dbReference type="SUPFAM" id="SSF53155">
    <property type="entry name" value="Methylated DNA-protein cysteine methyltransferase domain"/>
    <property type="match status" value="1"/>
</dbReference>
<evidence type="ECO:0000256" key="7">
    <source>
        <dbReference type="ARBA" id="ARBA00023204"/>
    </source>
</evidence>
<proteinExistence type="inferred from homology"/>
<dbReference type="CDD" id="cd06445">
    <property type="entry name" value="ATase"/>
    <property type="match status" value="1"/>
</dbReference>
<feature type="region of interest" description="Disordered" evidence="10">
    <location>
        <begin position="173"/>
        <end position="197"/>
    </location>
</feature>
<evidence type="ECO:0000256" key="3">
    <source>
        <dbReference type="ARBA" id="ARBA00022490"/>
    </source>
</evidence>
<dbReference type="InterPro" id="IPR036388">
    <property type="entry name" value="WH-like_DNA-bd_sf"/>
</dbReference>
<dbReference type="EC" id="2.1.1.63" evidence="9"/>
<dbReference type="InterPro" id="IPR023546">
    <property type="entry name" value="MGMT"/>
</dbReference>
<dbReference type="Pfam" id="PF02870">
    <property type="entry name" value="Methyltransf_1N"/>
    <property type="match status" value="1"/>
</dbReference>
<keyword evidence="7 9" id="KW-0234">DNA repair</keyword>